<dbReference type="Proteomes" id="UP000010116">
    <property type="component" value="Unassembled WGS sequence"/>
</dbReference>
<dbReference type="InterPro" id="IPR001708">
    <property type="entry name" value="YidC/ALB3/OXA1/COX18"/>
</dbReference>
<dbReference type="GO" id="GO:0015031">
    <property type="term" value="P:protein transport"/>
    <property type="evidence" value="ECO:0007669"/>
    <property type="project" value="UniProtKB-KW"/>
</dbReference>
<organism evidence="16 17">
    <name type="scientific">SAR86 cluster bacterium SAR86B</name>
    <dbReference type="NCBI Taxonomy" id="1123867"/>
    <lineage>
        <taxon>Bacteria</taxon>
        <taxon>Pseudomonadati</taxon>
        <taxon>Pseudomonadota</taxon>
        <taxon>Gammaproteobacteria</taxon>
        <taxon>SAR86 cluster</taxon>
    </lineage>
</organism>
<evidence type="ECO:0000313" key="17">
    <source>
        <dbReference type="Proteomes" id="UP000010116"/>
    </source>
</evidence>
<keyword evidence="6 13" id="KW-0812">Transmembrane</keyword>
<evidence type="ECO:0000256" key="11">
    <source>
        <dbReference type="ARBA" id="ARBA00033245"/>
    </source>
</evidence>
<keyword evidence="7 13" id="KW-0653">Protein transport</keyword>
<evidence type="ECO:0000256" key="13">
    <source>
        <dbReference type="HAMAP-Rule" id="MF_01810"/>
    </source>
</evidence>
<evidence type="ECO:0000256" key="10">
    <source>
        <dbReference type="ARBA" id="ARBA00023186"/>
    </source>
</evidence>
<gene>
    <name evidence="13" type="primary">yidC</name>
    <name evidence="16" type="ORF">NT02SARS_1516</name>
</gene>
<comment type="subcellular location">
    <subcellularLocation>
        <location evidence="1">Cell inner membrane</location>
        <topology evidence="1">Multi-pass membrane protein</topology>
    </subcellularLocation>
    <subcellularLocation>
        <location evidence="13">Cell membrane</location>
        <topology evidence="13">Multi-pass membrane protein</topology>
    </subcellularLocation>
</comment>
<dbReference type="PANTHER" id="PTHR12428:SF65">
    <property type="entry name" value="CYTOCHROME C OXIDASE ASSEMBLY PROTEIN COX18, MITOCHONDRIAL"/>
    <property type="match status" value="1"/>
</dbReference>
<evidence type="ECO:0000313" key="16">
    <source>
        <dbReference type="EMBL" id="EJP72794.1"/>
    </source>
</evidence>
<keyword evidence="5 13" id="KW-1003">Cell membrane</keyword>
<comment type="subunit">
    <text evidence="13">Interacts with the Sec translocase complex via SecD. Specifically interacts with transmembrane segments of nascent integral membrane proteins during membrane integration.</text>
</comment>
<dbReference type="Gene3D" id="2.70.98.90">
    <property type="match status" value="1"/>
</dbReference>
<evidence type="ECO:0000256" key="1">
    <source>
        <dbReference type="ARBA" id="ARBA00004429"/>
    </source>
</evidence>
<evidence type="ECO:0000256" key="3">
    <source>
        <dbReference type="ARBA" id="ARBA00015325"/>
    </source>
</evidence>
<name>J4KSJ1_9GAMM</name>
<dbReference type="GO" id="GO:0005886">
    <property type="term" value="C:plasma membrane"/>
    <property type="evidence" value="ECO:0007669"/>
    <property type="project" value="UniProtKB-SubCell"/>
</dbReference>
<dbReference type="GO" id="GO:0051205">
    <property type="term" value="P:protein insertion into membrane"/>
    <property type="evidence" value="ECO:0007669"/>
    <property type="project" value="TreeGrafter"/>
</dbReference>
<dbReference type="EMBL" id="JH611186">
    <property type="protein sequence ID" value="EJP72794.1"/>
    <property type="molecule type" value="Genomic_DNA"/>
</dbReference>
<keyword evidence="10 13" id="KW-0143">Chaperone</keyword>
<dbReference type="AlphaFoldDB" id="J4KSJ1"/>
<dbReference type="PRINTS" id="PR00701">
    <property type="entry name" value="60KDINNERMP"/>
</dbReference>
<evidence type="ECO:0000256" key="6">
    <source>
        <dbReference type="ARBA" id="ARBA00022692"/>
    </source>
</evidence>
<feature type="transmembrane region" description="Helical" evidence="13">
    <location>
        <begin position="430"/>
        <end position="448"/>
    </location>
</feature>
<dbReference type="PANTHER" id="PTHR12428">
    <property type="entry name" value="OXA1"/>
    <property type="match status" value="1"/>
</dbReference>
<comment type="function">
    <text evidence="13">Required for the insertion and/or proper folding and/or complex formation of integral membrane proteins into the membrane. Involved in integration of membrane proteins that insert both dependently and independently of the Sec translocase complex, as well as at least some lipoproteins. Aids folding of multispanning membrane proteins.</text>
</comment>
<sequence length="516" mass="58382">MNIRKIYLGLIVLLSMALFYEWSSEQRVLNEKNIQQQAELEGELGLISDDGRFIFLENDLLKLKISIATGSVVESRLKQYGVENIPESLGVRVFGSSETSAFTYYLKTGFTGNPVVYVLDSYGIDYVLLKSLDGDQTKEFRFLPESYEVSIKDTSVSGVSGRAFASLYRTDGPSLDLKTGALQGGMMNNGSYRGVAISTDQAPYETSRLRSIDEPFESLSRGGWVSFIQKYFFAALLGSDNYIYNYFAQPQVDGVYRMGYTVEKGGVENLTYSHSHRVFVGPKIRKDLLERAENLELSIDMGWFWFISQPMVWFLDLINTYLNNWAYSIVVFTILLKLVLFPVTAKGFVSMGQMRKVAPMMKDLQERYKDDKQRLSSEMMNLYKREKVNPLGGCLPVLAQVPFFIGFFFALREMVELRHASFFWISDLSIPDPLFILPVLFGLVMVFTQKLSPAPPTADPMQQQIMKSMPIVFSIFFLIFPAALCLYSVINSGVSLAQQRYLYKKHGVLGDPVGAA</sequence>
<protein>
    <recommendedName>
        <fullName evidence="3 13">Membrane protein insertase YidC</fullName>
    </recommendedName>
    <alternativeName>
        <fullName evidence="12 13">Foldase YidC</fullName>
    </alternativeName>
    <alternativeName>
        <fullName evidence="11 13">Membrane integrase YidC</fullName>
    </alternativeName>
    <alternativeName>
        <fullName evidence="13">Membrane protein YidC</fullName>
    </alternativeName>
</protein>
<dbReference type="InterPro" id="IPR047196">
    <property type="entry name" value="YidC_ALB_C"/>
</dbReference>
<dbReference type="CDD" id="cd19961">
    <property type="entry name" value="EcYidC-like_peri"/>
    <property type="match status" value="1"/>
</dbReference>
<evidence type="ECO:0000259" key="15">
    <source>
        <dbReference type="Pfam" id="PF14849"/>
    </source>
</evidence>
<dbReference type="GO" id="GO:0032977">
    <property type="term" value="F:membrane insertase activity"/>
    <property type="evidence" value="ECO:0007669"/>
    <property type="project" value="InterPro"/>
</dbReference>
<evidence type="ECO:0000256" key="8">
    <source>
        <dbReference type="ARBA" id="ARBA00022989"/>
    </source>
</evidence>
<feature type="transmembrane region" description="Helical" evidence="13">
    <location>
        <begin position="325"/>
        <end position="345"/>
    </location>
</feature>
<feature type="domain" description="Membrane insertase YidC/Oxa/ALB C-terminal" evidence="14">
    <location>
        <begin position="325"/>
        <end position="503"/>
    </location>
</feature>
<feature type="transmembrane region" description="Helical" evidence="13">
    <location>
        <begin position="469"/>
        <end position="490"/>
    </location>
</feature>
<keyword evidence="4 13" id="KW-0813">Transport</keyword>
<feature type="transmembrane region" description="Helical" evidence="13">
    <location>
        <begin position="388"/>
        <end position="410"/>
    </location>
</feature>
<dbReference type="Pfam" id="PF14849">
    <property type="entry name" value="YidC_periplas"/>
    <property type="match status" value="1"/>
</dbReference>
<evidence type="ECO:0000256" key="9">
    <source>
        <dbReference type="ARBA" id="ARBA00023136"/>
    </source>
</evidence>
<dbReference type="InterPro" id="IPR038221">
    <property type="entry name" value="YidC_periplasmic_sf"/>
</dbReference>
<evidence type="ECO:0000256" key="5">
    <source>
        <dbReference type="ARBA" id="ARBA00022475"/>
    </source>
</evidence>
<feature type="domain" description="Membrane insertase YidC N-terminal" evidence="15">
    <location>
        <begin position="56"/>
        <end position="313"/>
    </location>
</feature>
<dbReference type="HAMAP" id="MF_01810">
    <property type="entry name" value="YidC_type1"/>
    <property type="match status" value="1"/>
</dbReference>
<dbReference type="NCBIfam" id="TIGR03592">
    <property type="entry name" value="yidC_oxa1_cterm"/>
    <property type="match status" value="1"/>
</dbReference>
<accession>J4KSJ1</accession>
<comment type="similarity">
    <text evidence="2 13">Belongs to the OXA1/ALB3/YidC family. Type 1 subfamily.</text>
</comment>
<dbReference type="HOGENOM" id="CLU_016535_3_0_6"/>
<proteinExistence type="inferred from homology"/>
<keyword evidence="8 13" id="KW-1133">Transmembrane helix</keyword>
<evidence type="ECO:0000256" key="2">
    <source>
        <dbReference type="ARBA" id="ARBA00010527"/>
    </source>
</evidence>
<dbReference type="NCBIfam" id="TIGR03593">
    <property type="entry name" value="yidC_nterm"/>
    <property type="match status" value="1"/>
</dbReference>
<dbReference type="Pfam" id="PF02096">
    <property type="entry name" value="60KD_IMP"/>
    <property type="match status" value="1"/>
</dbReference>
<keyword evidence="9 13" id="KW-0472">Membrane</keyword>
<dbReference type="InterPro" id="IPR028055">
    <property type="entry name" value="YidC/Oxa/ALB_C"/>
</dbReference>
<evidence type="ECO:0000259" key="14">
    <source>
        <dbReference type="Pfam" id="PF02096"/>
    </source>
</evidence>
<dbReference type="InterPro" id="IPR019998">
    <property type="entry name" value="Membr_insert_YidC"/>
</dbReference>
<dbReference type="CDD" id="cd20070">
    <property type="entry name" value="5TM_YidC_Alb3"/>
    <property type="match status" value="1"/>
</dbReference>
<evidence type="ECO:0000256" key="7">
    <source>
        <dbReference type="ARBA" id="ARBA00022927"/>
    </source>
</evidence>
<reference evidence="16 17" key="1">
    <citation type="journal article" date="2012" name="ISME J.">
        <title>Genomic insights to SAR86, an abundant and uncultivated marine bacterial lineage.</title>
        <authorList>
            <person name="Dupont C.L."/>
            <person name="Rusch D.B."/>
            <person name="Yooseph S."/>
            <person name="Lombardo M.J."/>
            <person name="Richter R.A."/>
            <person name="Valas R."/>
            <person name="Novotny M."/>
            <person name="Yee-Greenbaum J."/>
            <person name="Selengut J.D."/>
            <person name="Haft D.H."/>
            <person name="Halpern A.L."/>
            <person name="Lasken R.S."/>
            <person name="Nealson K."/>
            <person name="Friedman R."/>
            <person name="Venter J.C."/>
        </authorList>
    </citation>
    <scope>NUCLEOTIDE SEQUENCE [LARGE SCALE GENOMIC DNA]</scope>
</reference>
<dbReference type="InterPro" id="IPR028053">
    <property type="entry name" value="Membr_insert_YidC_N"/>
</dbReference>
<evidence type="ECO:0000256" key="4">
    <source>
        <dbReference type="ARBA" id="ARBA00022448"/>
    </source>
</evidence>
<evidence type="ECO:0000256" key="12">
    <source>
        <dbReference type="ARBA" id="ARBA00033342"/>
    </source>
</evidence>
<dbReference type="PRINTS" id="PR01900">
    <property type="entry name" value="YIDCPROTEIN"/>
</dbReference>